<dbReference type="Pfam" id="PF00561">
    <property type="entry name" value="Abhydrolase_1"/>
    <property type="match status" value="1"/>
</dbReference>
<dbReference type="InterPro" id="IPR050266">
    <property type="entry name" value="AB_hydrolase_sf"/>
</dbReference>
<sequence length="270" mass="31245">MQFTLNSGKKLYYEIYGKGDPLVILNGIMMSTASWREFVQPLSEHNQLVLIDFLDQGQSDKMNDPYTHDLQIEAVRELLSEVTDKPVNLFGISYGGEIAIQYALRYPTAVKKLVLFNTSAETSYWLEEVGNAWNKATHDPEAYYLTTIPFIYSPLFFTENREWMEKRKEILLPLFGDKKFIRSMIRLTDSSVGYDVKDRLSELTMPSLIVGAEYDFVTPFYQQEYLNDHIKGSELIYVPKSGHAIMYEKPRLFVSILKGFVSDMKTNYVL</sequence>
<proteinExistence type="predicted"/>
<dbReference type="Proteomes" id="UP000198548">
    <property type="component" value="Unassembled WGS sequence"/>
</dbReference>
<dbReference type="InterPro" id="IPR000073">
    <property type="entry name" value="AB_hydrolase_1"/>
</dbReference>
<evidence type="ECO:0000313" key="3">
    <source>
        <dbReference type="EMBL" id="GEK89371.1"/>
    </source>
</evidence>
<feature type="domain" description="AB hydrolase-1" evidence="2">
    <location>
        <begin position="21"/>
        <end position="250"/>
    </location>
</feature>
<protein>
    <submittedName>
        <fullName evidence="3">Lipolytic protein</fullName>
    </submittedName>
    <submittedName>
        <fullName evidence="4">Pimeloyl-ACP methyl ester carboxylesterase</fullName>
    </submittedName>
</protein>
<reference evidence="4 5" key="1">
    <citation type="submission" date="2016-10" db="EMBL/GenBank/DDBJ databases">
        <authorList>
            <person name="de Groot N.N."/>
        </authorList>
    </citation>
    <scope>NUCLEOTIDE SEQUENCE [LARGE SCALE GENOMIC DNA]</scope>
    <source>
        <strain evidence="4 5">DSM 19182</strain>
    </source>
</reference>
<dbReference type="EMBL" id="FOBL01000028">
    <property type="protein sequence ID" value="SEM13909.1"/>
    <property type="molecule type" value="Genomic_DNA"/>
</dbReference>
<evidence type="ECO:0000313" key="6">
    <source>
        <dbReference type="Proteomes" id="UP000321425"/>
    </source>
</evidence>
<accession>A0A1H7VYG3</accession>
<dbReference type="EMBL" id="BJUX01000014">
    <property type="protein sequence ID" value="GEK89371.1"/>
    <property type="molecule type" value="Genomic_DNA"/>
</dbReference>
<name>A0A1H7VYG3_9LACT</name>
<evidence type="ECO:0000256" key="1">
    <source>
        <dbReference type="ARBA" id="ARBA00022801"/>
    </source>
</evidence>
<gene>
    <name evidence="3" type="primary">mhpC</name>
    <name evidence="3" type="ORF">APU01nite_14100</name>
    <name evidence="4" type="ORF">SAMN04488100_12823</name>
</gene>
<dbReference type="OrthoDB" id="252464at2"/>
<dbReference type="STRING" id="426703.SAMN04488100_12823"/>
<dbReference type="PANTHER" id="PTHR43798:SF31">
    <property type="entry name" value="AB HYDROLASE SUPERFAMILY PROTEIN YCLE"/>
    <property type="match status" value="1"/>
</dbReference>
<dbReference type="GO" id="GO:0016020">
    <property type="term" value="C:membrane"/>
    <property type="evidence" value="ECO:0007669"/>
    <property type="project" value="TreeGrafter"/>
</dbReference>
<dbReference type="GO" id="GO:0016787">
    <property type="term" value="F:hydrolase activity"/>
    <property type="evidence" value="ECO:0007669"/>
    <property type="project" value="UniProtKB-KW"/>
</dbReference>
<keyword evidence="1" id="KW-0378">Hydrolase</keyword>
<keyword evidence="6" id="KW-1185">Reference proteome</keyword>
<dbReference type="Gene3D" id="3.40.50.1820">
    <property type="entry name" value="alpha/beta hydrolase"/>
    <property type="match status" value="1"/>
</dbReference>
<evidence type="ECO:0000313" key="4">
    <source>
        <dbReference type="EMBL" id="SEM13909.1"/>
    </source>
</evidence>
<dbReference type="RefSeq" id="WP_091489157.1">
    <property type="nucleotide sequence ID" value="NZ_BJUX01000014.1"/>
</dbReference>
<reference evidence="3 6" key="2">
    <citation type="submission" date="2019-07" db="EMBL/GenBank/DDBJ databases">
        <title>Whole genome shotgun sequence of Alkalibacterium putridalgicola NBRC 103243.</title>
        <authorList>
            <person name="Hosoyama A."/>
            <person name="Uohara A."/>
            <person name="Ohji S."/>
            <person name="Ichikawa N."/>
        </authorList>
    </citation>
    <scope>NUCLEOTIDE SEQUENCE [LARGE SCALE GENOMIC DNA]</scope>
    <source>
        <strain evidence="3 6">NBRC 103243</strain>
    </source>
</reference>
<evidence type="ECO:0000313" key="5">
    <source>
        <dbReference type="Proteomes" id="UP000198548"/>
    </source>
</evidence>
<dbReference type="Proteomes" id="UP000321425">
    <property type="component" value="Unassembled WGS sequence"/>
</dbReference>
<organism evidence="4 5">
    <name type="scientific">Alkalibacterium putridalgicola</name>
    <dbReference type="NCBI Taxonomy" id="426703"/>
    <lineage>
        <taxon>Bacteria</taxon>
        <taxon>Bacillati</taxon>
        <taxon>Bacillota</taxon>
        <taxon>Bacilli</taxon>
        <taxon>Lactobacillales</taxon>
        <taxon>Carnobacteriaceae</taxon>
        <taxon>Alkalibacterium</taxon>
    </lineage>
</organism>
<dbReference type="PRINTS" id="PR00111">
    <property type="entry name" value="ABHYDROLASE"/>
</dbReference>
<dbReference type="SUPFAM" id="SSF53474">
    <property type="entry name" value="alpha/beta-Hydrolases"/>
    <property type="match status" value="1"/>
</dbReference>
<dbReference type="PANTHER" id="PTHR43798">
    <property type="entry name" value="MONOACYLGLYCEROL LIPASE"/>
    <property type="match status" value="1"/>
</dbReference>
<dbReference type="AlphaFoldDB" id="A0A1H7VYG3"/>
<dbReference type="InterPro" id="IPR029058">
    <property type="entry name" value="AB_hydrolase_fold"/>
</dbReference>
<evidence type="ECO:0000259" key="2">
    <source>
        <dbReference type="Pfam" id="PF00561"/>
    </source>
</evidence>